<evidence type="ECO:0000259" key="6">
    <source>
        <dbReference type="Pfam" id="PF00535"/>
    </source>
</evidence>
<keyword evidence="8" id="KW-1185">Reference proteome</keyword>
<dbReference type="InterPro" id="IPR001173">
    <property type="entry name" value="Glyco_trans_2-like"/>
</dbReference>
<dbReference type="PANTHER" id="PTHR43646:SF2">
    <property type="entry name" value="GLYCOSYLTRANSFERASE 2-LIKE DOMAIN-CONTAINING PROTEIN"/>
    <property type="match status" value="1"/>
</dbReference>
<dbReference type="SUPFAM" id="SSF53448">
    <property type="entry name" value="Nucleotide-diphospho-sugar transferases"/>
    <property type="match status" value="1"/>
</dbReference>
<evidence type="ECO:0000313" key="7">
    <source>
        <dbReference type="EMBL" id="PTX36747.1"/>
    </source>
</evidence>
<organism evidence="7 8">
    <name type="scientific">Allosediminivita pacifica</name>
    <dbReference type="NCBI Taxonomy" id="1267769"/>
    <lineage>
        <taxon>Bacteria</taxon>
        <taxon>Pseudomonadati</taxon>
        <taxon>Pseudomonadota</taxon>
        <taxon>Alphaproteobacteria</taxon>
        <taxon>Rhodobacterales</taxon>
        <taxon>Paracoccaceae</taxon>
        <taxon>Allosediminivita</taxon>
    </lineage>
</organism>
<keyword evidence="5" id="KW-0472">Membrane</keyword>
<dbReference type="GO" id="GO:0005886">
    <property type="term" value="C:plasma membrane"/>
    <property type="evidence" value="ECO:0007669"/>
    <property type="project" value="UniProtKB-SubCell"/>
</dbReference>
<comment type="caution">
    <text evidence="7">The sequence shown here is derived from an EMBL/GenBank/DDBJ whole genome shotgun (WGS) entry which is preliminary data.</text>
</comment>
<feature type="domain" description="Glycosyltransferase 2-like" evidence="6">
    <location>
        <begin position="27"/>
        <end position="164"/>
    </location>
</feature>
<evidence type="ECO:0000256" key="2">
    <source>
        <dbReference type="ARBA" id="ARBA00022475"/>
    </source>
</evidence>
<dbReference type="EMBL" id="QBKN01000055">
    <property type="protein sequence ID" value="PTX36747.1"/>
    <property type="molecule type" value="Genomic_DNA"/>
</dbReference>
<gene>
    <name evidence="7" type="ORF">C8N44_1557</name>
</gene>
<evidence type="ECO:0000256" key="3">
    <source>
        <dbReference type="ARBA" id="ARBA00022676"/>
    </source>
</evidence>
<sequence length="362" mass="38482">MSRVLCHQGQPVITDRPTAAGEARDVCIAIPARDEATELVGCLNAIAASRCSEPVVVLVFANNCSDTTADQALNWARRSAPEHLDLRVVEETLPAGKAHAGEARARAMTRAREHVGIDGVVLSTDADSRPAPGWVTDMIDALRGSDLVFGPVTRRPGAIDPRLSDYERLEQEALALQARILQPDGNPQAHQQLSGASLGVTAKAWDRLGGLPAQASGEDRAFAEIALETGMRVSQPQIAPVFTSWRLAGRASGGHAETLSARLAEPDPYGDARIMRLSELLSCAEILEGLAENGAGAWLMTYGIQPTALSPCATPWRVSTCLRPDSSTGAAALRMSEIKAMLPELRRLTSGEQPTGLQEACS</sequence>
<reference evidence="7 8" key="1">
    <citation type="submission" date="2018-04" db="EMBL/GenBank/DDBJ databases">
        <title>Genomic Encyclopedia of Archaeal and Bacterial Type Strains, Phase II (KMG-II): from individual species to whole genera.</title>
        <authorList>
            <person name="Goeker M."/>
        </authorList>
    </citation>
    <scope>NUCLEOTIDE SEQUENCE [LARGE SCALE GENOMIC DNA]</scope>
    <source>
        <strain evidence="7 8">DSM 29329</strain>
    </source>
</reference>
<evidence type="ECO:0000256" key="5">
    <source>
        <dbReference type="ARBA" id="ARBA00023136"/>
    </source>
</evidence>
<accession>A0A2T5ZYW7</accession>
<proteinExistence type="predicted"/>
<comment type="subcellular location">
    <subcellularLocation>
        <location evidence="1">Cell membrane</location>
    </subcellularLocation>
</comment>
<dbReference type="PANTHER" id="PTHR43646">
    <property type="entry name" value="GLYCOSYLTRANSFERASE"/>
    <property type="match status" value="1"/>
</dbReference>
<evidence type="ECO:0000313" key="8">
    <source>
        <dbReference type="Proteomes" id="UP000244069"/>
    </source>
</evidence>
<keyword evidence="4 7" id="KW-0808">Transferase</keyword>
<dbReference type="Proteomes" id="UP000244069">
    <property type="component" value="Unassembled WGS sequence"/>
</dbReference>
<evidence type="ECO:0000256" key="4">
    <source>
        <dbReference type="ARBA" id="ARBA00022679"/>
    </source>
</evidence>
<keyword evidence="2" id="KW-1003">Cell membrane</keyword>
<evidence type="ECO:0000256" key="1">
    <source>
        <dbReference type="ARBA" id="ARBA00004236"/>
    </source>
</evidence>
<dbReference type="InterPro" id="IPR029044">
    <property type="entry name" value="Nucleotide-diphossugar_trans"/>
</dbReference>
<protein>
    <submittedName>
        <fullName evidence="7">Glycosyl transferase family 2</fullName>
    </submittedName>
</protein>
<dbReference type="Pfam" id="PF00535">
    <property type="entry name" value="Glycos_transf_2"/>
    <property type="match status" value="1"/>
</dbReference>
<name>A0A2T5ZYW7_9RHOB</name>
<dbReference type="GO" id="GO:0016757">
    <property type="term" value="F:glycosyltransferase activity"/>
    <property type="evidence" value="ECO:0007669"/>
    <property type="project" value="UniProtKB-KW"/>
</dbReference>
<keyword evidence="3" id="KW-0328">Glycosyltransferase</keyword>
<dbReference type="AlphaFoldDB" id="A0A2T5ZYW7"/>
<dbReference type="Gene3D" id="3.90.550.10">
    <property type="entry name" value="Spore Coat Polysaccharide Biosynthesis Protein SpsA, Chain A"/>
    <property type="match status" value="1"/>
</dbReference>